<dbReference type="CDD" id="cd00170">
    <property type="entry name" value="SEC14"/>
    <property type="match status" value="1"/>
</dbReference>
<dbReference type="GeneID" id="22914393"/>
<comment type="caution">
    <text evidence="2">The sequence shown here is derived from an EMBL/GenBank/DDBJ whole genome shotgun (WGS) entry which is preliminary data.</text>
</comment>
<dbReference type="OrthoDB" id="1434354at2759"/>
<dbReference type="RefSeq" id="XP_011131972.1">
    <property type="nucleotide sequence ID" value="XM_011133670.1"/>
</dbReference>
<evidence type="ECO:0000313" key="3">
    <source>
        <dbReference type="Proteomes" id="UP000019763"/>
    </source>
</evidence>
<dbReference type="SMART" id="SM00516">
    <property type="entry name" value="SEC14"/>
    <property type="match status" value="1"/>
</dbReference>
<accession>A0A023B273</accession>
<dbReference type="InterPro" id="IPR001251">
    <property type="entry name" value="CRAL-TRIO_dom"/>
</dbReference>
<dbReference type="Proteomes" id="UP000019763">
    <property type="component" value="Unassembled WGS sequence"/>
</dbReference>
<evidence type="ECO:0000259" key="1">
    <source>
        <dbReference type="PROSITE" id="PS50191"/>
    </source>
</evidence>
<dbReference type="OMA" id="ECACENC"/>
<keyword evidence="3" id="KW-1185">Reference proteome</keyword>
<dbReference type="eggNOG" id="KOG1471">
    <property type="taxonomic scope" value="Eukaryota"/>
</dbReference>
<sequence>MNIPPLYANGDPQDVNDEIPPCFIRGTSTPEEARRRWQKTKEWRVAKKVDEILEIAHPNFLYIKERYPHALHKIGSKGMYIYIERPGHGRLAEVWSAGLTLDDMEQHYTFTTEYLWRVLEPREDAQFVSVFDIDNCSMSDLTGDTFSMLKRCSQVIGQHYPERAHKIFVVNAPGWVSWIWSTITPFLDPITTKKISIIKKGKDHIKEITEFCDVQDLPPEIGGSDSIMLGHSEAEQGMLAFVKTVNEKHNVPTEVDSCRPMNK</sequence>
<feature type="domain" description="CRAL-TRIO" evidence="1">
    <location>
        <begin position="59"/>
        <end position="229"/>
    </location>
</feature>
<organism evidence="2 3">
    <name type="scientific">Gregarina niphandrodes</name>
    <name type="common">Septate eugregarine</name>
    <dbReference type="NCBI Taxonomy" id="110365"/>
    <lineage>
        <taxon>Eukaryota</taxon>
        <taxon>Sar</taxon>
        <taxon>Alveolata</taxon>
        <taxon>Apicomplexa</taxon>
        <taxon>Conoidasida</taxon>
        <taxon>Gregarinasina</taxon>
        <taxon>Eugregarinorida</taxon>
        <taxon>Gregarinidae</taxon>
        <taxon>Gregarina</taxon>
    </lineage>
</organism>
<gene>
    <name evidence="2" type="ORF">GNI_124520</name>
</gene>
<name>A0A023B273_GRENI</name>
<dbReference type="VEuPathDB" id="CryptoDB:GNI_124520"/>
<protein>
    <submittedName>
        <fullName evidence="2">CRAL/TRIO domain protein</fullName>
    </submittedName>
</protein>
<dbReference type="InterPro" id="IPR051026">
    <property type="entry name" value="PI/PC_transfer"/>
</dbReference>
<dbReference type="EMBL" id="AFNH02000927">
    <property type="protein sequence ID" value="EZG51417.1"/>
    <property type="molecule type" value="Genomic_DNA"/>
</dbReference>
<evidence type="ECO:0000313" key="2">
    <source>
        <dbReference type="EMBL" id="EZG51417.1"/>
    </source>
</evidence>
<proteinExistence type="predicted"/>
<dbReference type="PANTHER" id="PTHR45657:SF61">
    <property type="entry name" value="CRAL-TRIO DOMAIN-CONTAINING PROTEIN"/>
    <property type="match status" value="1"/>
</dbReference>
<dbReference type="SUPFAM" id="SSF52087">
    <property type="entry name" value="CRAL/TRIO domain"/>
    <property type="match status" value="1"/>
</dbReference>
<dbReference type="Pfam" id="PF00650">
    <property type="entry name" value="CRAL_TRIO"/>
    <property type="match status" value="1"/>
</dbReference>
<dbReference type="AlphaFoldDB" id="A0A023B273"/>
<dbReference type="InterPro" id="IPR036865">
    <property type="entry name" value="CRAL-TRIO_dom_sf"/>
</dbReference>
<dbReference type="PANTHER" id="PTHR45657">
    <property type="entry name" value="CRAL-TRIO DOMAIN-CONTAINING PROTEIN YKL091C-RELATED"/>
    <property type="match status" value="1"/>
</dbReference>
<dbReference type="PROSITE" id="PS50191">
    <property type="entry name" value="CRAL_TRIO"/>
    <property type="match status" value="1"/>
</dbReference>
<reference evidence="2" key="1">
    <citation type="submission" date="2013-12" db="EMBL/GenBank/DDBJ databases">
        <authorList>
            <person name="Omoto C.K."/>
            <person name="Sibley D."/>
            <person name="Venepally P."/>
            <person name="Hadjithomas M."/>
            <person name="Karamycheva S."/>
            <person name="Brunk B."/>
            <person name="Roos D."/>
            <person name="Caler E."/>
            <person name="Lorenzi H."/>
        </authorList>
    </citation>
    <scope>NUCLEOTIDE SEQUENCE</scope>
</reference>
<dbReference type="Gene3D" id="3.40.525.10">
    <property type="entry name" value="CRAL-TRIO lipid binding domain"/>
    <property type="match status" value="1"/>
</dbReference>